<dbReference type="InterPro" id="IPR036873">
    <property type="entry name" value="Rhodanese-like_dom_sf"/>
</dbReference>
<name>A0A483CWV8_9EURY</name>
<dbReference type="SUPFAM" id="SSF52821">
    <property type="entry name" value="Rhodanese/Cell cycle control phosphatase"/>
    <property type="match status" value="1"/>
</dbReference>
<dbReference type="PANTHER" id="PTHR43031">
    <property type="entry name" value="FAD-DEPENDENT OXIDOREDUCTASE"/>
    <property type="match status" value="1"/>
</dbReference>
<accession>A0A483CWV8</accession>
<gene>
    <name evidence="2" type="ORF">CUJ86_03300</name>
</gene>
<protein>
    <submittedName>
        <fullName evidence="2">Rhodanese-like domain-containing protein</fullName>
    </submittedName>
</protein>
<dbReference type="SMART" id="SM00450">
    <property type="entry name" value="RHOD"/>
    <property type="match status" value="1"/>
</dbReference>
<dbReference type="InterPro" id="IPR001763">
    <property type="entry name" value="Rhodanese-like_dom"/>
</dbReference>
<dbReference type="PROSITE" id="PS50206">
    <property type="entry name" value="RHODANESE_3"/>
    <property type="match status" value="1"/>
</dbReference>
<reference evidence="2 3" key="1">
    <citation type="submission" date="2017-11" db="EMBL/GenBank/DDBJ databases">
        <title>Isolation and Characterization of Methanofollis Species from Methane Seep Offshore SW Taiwan.</title>
        <authorList>
            <person name="Teng N.-H."/>
            <person name="Lai M.-C."/>
            <person name="Chen S.-C."/>
        </authorList>
    </citation>
    <scope>NUCLEOTIDE SEQUENCE [LARGE SCALE GENOMIC DNA]</scope>
    <source>
        <strain evidence="2 3">FWC-SCC2</strain>
    </source>
</reference>
<dbReference type="Proteomes" id="UP000292580">
    <property type="component" value="Unassembled WGS sequence"/>
</dbReference>
<organism evidence="2 3">
    <name type="scientific">Methanofollis fontis</name>
    <dbReference type="NCBI Taxonomy" id="2052832"/>
    <lineage>
        <taxon>Archaea</taxon>
        <taxon>Methanobacteriati</taxon>
        <taxon>Methanobacteriota</taxon>
        <taxon>Stenosarchaea group</taxon>
        <taxon>Methanomicrobia</taxon>
        <taxon>Methanomicrobiales</taxon>
        <taxon>Methanomicrobiaceae</taxon>
        <taxon>Methanofollis</taxon>
    </lineage>
</organism>
<dbReference type="AlphaFoldDB" id="A0A483CWV8"/>
<dbReference type="Pfam" id="PF00581">
    <property type="entry name" value="Rhodanese"/>
    <property type="match status" value="1"/>
</dbReference>
<evidence type="ECO:0000313" key="3">
    <source>
        <dbReference type="Proteomes" id="UP000292580"/>
    </source>
</evidence>
<keyword evidence="3" id="KW-1185">Reference proteome</keyword>
<dbReference type="Gene3D" id="3.40.250.10">
    <property type="entry name" value="Rhodanese-like domain"/>
    <property type="match status" value="1"/>
</dbReference>
<comment type="caution">
    <text evidence="2">The sequence shown here is derived from an EMBL/GenBank/DDBJ whole genome shotgun (WGS) entry which is preliminary data.</text>
</comment>
<dbReference type="EMBL" id="PGCL01000001">
    <property type="protein sequence ID" value="TAJ45750.1"/>
    <property type="molecule type" value="Genomic_DNA"/>
</dbReference>
<dbReference type="PANTHER" id="PTHR43031:SF16">
    <property type="entry name" value="OXIDOREDUCTASE"/>
    <property type="match status" value="1"/>
</dbReference>
<evidence type="ECO:0000259" key="1">
    <source>
        <dbReference type="PROSITE" id="PS50206"/>
    </source>
</evidence>
<feature type="domain" description="Rhodanese" evidence="1">
    <location>
        <begin position="89"/>
        <end position="178"/>
    </location>
</feature>
<sequence length="178" mass="19381">MVVPDINPSLRDDAAYLQPMPCLRRGTPGVERYFPSLVITPTMVRWGGAALLLMAVLVLAAPGCTGGEDGGVREIDVSGARSLIEERQGDPSFVILDVRTPEEYLSGHIEGAINIDYYDPAFRDGIDRLDRSATYLVYCRTAVRSAAATAIMAEMGFDDLYDMQGGIVQWRASGYPTT</sequence>
<dbReference type="CDD" id="cd00158">
    <property type="entry name" value="RHOD"/>
    <property type="match status" value="1"/>
</dbReference>
<dbReference type="InterPro" id="IPR050229">
    <property type="entry name" value="GlpE_sulfurtransferase"/>
</dbReference>
<evidence type="ECO:0000313" key="2">
    <source>
        <dbReference type="EMBL" id="TAJ45750.1"/>
    </source>
</evidence>
<proteinExistence type="predicted"/>